<proteinExistence type="predicted"/>
<protein>
    <submittedName>
        <fullName evidence="1">Chaperone for tail fiber formation</fullName>
    </submittedName>
</protein>
<dbReference type="EMBL" id="KP007362">
    <property type="protein sequence ID" value="AIZ02791.1"/>
    <property type="molecule type" value="Genomic_DNA"/>
</dbReference>
<reference evidence="1 2" key="1">
    <citation type="submission" date="2014-10" db="EMBL/GenBank/DDBJ databases">
        <title>VR bacteriophages - a small but diverse group of low-temperature viruses.</title>
        <authorList>
            <person name="Kaliniene L."/>
            <person name="Meskys R."/>
            <person name="Simoliunas E."/>
            <person name="Zajanckauskaite A."/>
            <person name="Truncaite L."/>
        </authorList>
    </citation>
    <scope>NUCLEOTIDE SEQUENCE [LARGE SCALE GENOMIC DNA]</scope>
</reference>
<dbReference type="KEGG" id="vg:26640447"/>
<accession>A0A0A7HEL2</accession>
<dbReference type="RefSeq" id="YP_009213991.1">
    <property type="nucleotide sequence ID" value="NC_028957.1"/>
</dbReference>
<keyword evidence="2" id="KW-1185">Reference proteome</keyword>
<organism evidence="1 2">
    <name type="scientific">Escherichia phage vB_EcoM_VR26</name>
    <dbReference type="NCBI Taxonomy" id="1567029"/>
    <lineage>
        <taxon>Viruses</taxon>
        <taxon>Duplodnaviria</taxon>
        <taxon>Heunggongvirae</taxon>
        <taxon>Uroviricota</taxon>
        <taxon>Caudoviricetes</taxon>
        <taxon>Pantevenvirales</taxon>
        <taxon>Straboviridae</taxon>
        <taxon>Tevenvirinae</taxon>
        <taxon>Gaprivervirus</taxon>
        <taxon>Gaprivervirus vr26</taxon>
    </lineage>
</organism>
<sequence>MSEQTIEQKLQSEIVILKSRILDTQDQAGRIKAESDQFVNALGQIAQLVGVTGETVKLEDVIQAVADKIAPAPASDEE</sequence>
<dbReference type="Pfam" id="PF17594">
    <property type="entry name" value="GP57"/>
    <property type="match status" value="1"/>
</dbReference>
<dbReference type="InterPro" id="IPR020159">
    <property type="entry name" value="Phage_Gp57"/>
</dbReference>
<dbReference type="GeneID" id="26640447"/>
<evidence type="ECO:0000313" key="1">
    <source>
        <dbReference type="EMBL" id="AIZ02791.1"/>
    </source>
</evidence>
<gene>
    <name evidence="1" type="ORF">VR26_154</name>
</gene>
<evidence type="ECO:0000313" key="2">
    <source>
        <dbReference type="Proteomes" id="UP000030718"/>
    </source>
</evidence>
<dbReference type="OrthoDB" id="22588at10239"/>
<dbReference type="Proteomes" id="UP000030718">
    <property type="component" value="Segment"/>
</dbReference>
<name>A0A0A7HEL2_9CAUD</name>